<dbReference type="OrthoDB" id="10267976at2759"/>
<evidence type="ECO:0000313" key="5">
    <source>
        <dbReference type="Proteomes" id="UP000070121"/>
    </source>
</evidence>
<dbReference type="SUPFAM" id="SSF103378">
    <property type="entry name" value="2-methylcitrate dehydratase PrpD"/>
    <property type="match status" value="1"/>
</dbReference>
<dbReference type="InterPro" id="IPR036148">
    <property type="entry name" value="MmgE/PrpD_sf"/>
</dbReference>
<keyword evidence="5" id="KW-1185">Reference proteome</keyword>
<dbReference type="Gene3D" id="1.10.4100.10">
    <property type="entry name" value="2-methylcitrate dehydratase PrpD"/>
    <property type="match status" value="1"/>
</dbReference>
<protein>
    <recommendedName>
        <fullName evidence="6">MmgE/PrpD family protein</fullName>
    </recommendedName>
</protein>
<sequence length="466" mass="49554">MVQDHNRHRFTGAEDATEKFCNFIVRTKFEGIPDQALAKLFDLVIDHIGVGAGGGAHSESSEHIVKGVEAFAMGSVGMSKVYGKEKTYPIPIAALLNGAFAHSFDFDDTLAIGIIHTGASVIPAALAQAEASDAPGTLLLTALSVGYEVASRLGRALSSGGYPRGFHNTSTAGIFGAVAAISKIKGLTTEKIYHAFGLAGSKTAGSMQFLDNGSWNKRLHPGFAAHDAFLCVALVEAGVTGASHIIEGKWGFLQAHSASVNAVGLTENLGTEWLYPATALKPFPACRFTHTAIEITAKLAAKSDSQKLPDRIVVGLTRAGYGIVGEPSPNKKHLESIVDAQFSIYYQVAVAWLFGSDIGWGAYDAGKMESKQVAQLCDRIEVEINDKLEEEFEVRMAFSGIGGGGDIEEAMVFPLGEDEHPVSHERVEKKFRGMVASVYDDNRAGKILQAVQGLSTGQSKDLIGLL</sequence>
<dbReference type="PANTHER" id="PTHR16943:SF8">
    <property type="entry name" value="2-METHYLCITRATE DEHYDRATASE"/>
    <property type="match status" value="1"/>
</dbReference>
<evidence type="ECO:0008006" key="6">
    <source>
        <dbReference type="Google" id="ProtNLM"/>
    </source>
</evidence>
<dbReference type="Pfam" id="PF03972">
    <property type="entry name" value="MmgE_PrpD_N"/>
    <property type="match status" value="1"/>
</dbReference>
<dbReference type="EMBL" id="JFFI01002010">
    <property type="protein sequence ID" value="KXH46377.1"/>
    <property type="molecule type" value="Genomic_DNA"/>
</dbReference>
<evidence type="ECO:0000313" key="4">
    <source>
        <dbReference type="EMBL" id="KXH46377.1"/>
    </source>
</evidence>
<evidence type="ECO:0000259" key="2">
    <source>
        <dbReference type="Pfam" id="PF03972"/>
    </source>
</evidence>
<dbReference type="InterPro" id="IPR045336">
    <property type="entry name" value="MmgE_PrpD_N"/>
</dbReference>
<organism evidence="4 5">
    <name type="scientific">Colletotrichum salicis</name>
    <dbReference type="NCBI Taxonomy" id="1209931"/>
    <lineage>
        <taxon>Eukaryota</taxon>
        <taxon>Fungi</taxon>
        <taxon>Dikarya</taxon>
        <taxon>Ascomycota</taxon>
        <taxon>Pezizomycotina</taxon>
        <taxon>Sordariomycetes</taxon>
        <taxon>Hypocreomycetidae</taxon>
        <taxon>Glomerellales</taxon>
        <taxon>Glomerellaceae</taxon>
        <taxon>Colletotrichum</taxon>
        <taxon>Colletotrichum acutatum species complex</taxon>
    </lineage>
</organism>
<accession>A0A135TE57</accession>
<dbReference type="Proteomes" id="UP000070121">
    <property type="component" value="Unassembled WGS sequence"/>
</dbReference>
<dbReference type="PANTHER" id="PTHR16943">
    <property type="entry name" value="2-METHYLCITRATE DEHYDRATASE-RELATED"/>
    <property type="match status" value="1"/>
</dbReference>
<evidence type="ECO:0000259" key="3">
    <source>
        <dbReference type="Pfam" id="PF19305"/>
    </source>
</evidence>
<feature type="domain" description="MmgE/PrpD C-terminal" evidence="3">
    <location>
        <begin position="283"/>
        <end position="451"/>
    </location>
</feature>
<comment type="caution">
    <text evidence="4">The sequence shown here is derived from an EMBL/GenBank/DDBJ whole genome shotgun (WGS) entry which is preliminary data.</text>
</comment>
<feature type="domain" description="MmgE/PrpD N-terminal" evidence="2">
    <location>
        <begin position="18"/>
        <end position="258"/>
    </location>
</feature>
<dbReference type="InterPro" id="IPR005656">
    <property type="entry name" value="MmgE_PrpD"/>
</dbReference>
<evidence type="ECO:0000256" key="1">
    <source>
        <dbReference type="ARBA" id="ARBA00006174"/>
    </source>
</evidence>
<dbReference type="InterPro" id="IPR042183">
    <property type="entry name" value="MmgE/PrpD_sf_1"/>
</dbReference>
<dbReference type="Pfam" id="PF19305">
    <property type="entry name" value="MmgE_PrpD_C"/>
    <property type="match status" value="1"/>
</dbReference>
<proteinExistence type="inferred from homology"/>
<reference evidence="4 5" key="1">
    <citation type="submission" date="2014-02" db="EMBL/GenBank/DDBJ databases">
        <title>The genome sequence of Colletotrichum salicis CBS 607.94.</title>
        <authorList>
            <person name="Baroncelli R."/>
            <person name="Thon M.R."/>
        </authorList>
    </citation>
    <scope>NUCLEOTIDE SEQUENCE [LARGE SCALE GENOMIC DNA]</scope>
    <source>
        <strain evidence="4 5">CBS 607.94</strain>
    </source>
</reference>
<dbReference type="STRING" id="1209931.A0A135TE57"/>
<dbReference type="GO" id="GO:0016829">
    <property type="term" value="F:lyase activity"/>
    <property type="evidence" value="ECO:0007669"/>
    <property type="project" value="InterPro"/>
</dbReference>
<dbReference type="InterPro" id="IPR045337">
    <property type="entry name" value="MmgE_PrpD_C"/>
</dbReference>
<comment type="similarity">
    <text evidence="1">Belongs to the PrpD family.</text>
</comment>
<gene>
    <name evidence="4" type="ORF">CSAL01_09858</name>
</gene>
<dbReference type="AlphaFoldDB" id="A0A135TE57"/>
<name>A0A135TE57_9PEZI</name>